<feature type="non-terminal residue" evidence="1">
    <location>
        <position position="1"/>
    </location>
</feature>
<comment type="caution">
    <text evidence="1">The sequence shown here is derived from an EMBL/GenBank/DDBJ whole genome shotgun (WGS) entry which is preliminary data.</text>
</comment>
<keyword evidence="2" id="KW-1185">Reference proteome</keyword>
<feature type="non-terminal residue" evidence="1">
    <location>
        <position position="73"/>
    </location>
</feature>
<accession>A0AAV1RME7</accession>
<gene>
    <name evidence="1" type="ORF">DCAF_LOCUS12601</name>
</gene>
<protein>
    <submittedName>
        <fullName evidence="1">Uncharacterized protein</fullName>
    </submittedName>
</protein>
<name>A0AAV1RME7_9ROSI</name>
<proteinExistence type="predicted"/>
<evidence type="ECO:0000313" key="1">
    <source>
        <dbReference type="EMBL" id="CAK7337565.1"/>
    </source>
</evidence>
<dbReference type="Proteomes" id="UP001314170">
    <property type="component" value="Unassembled WGS sequence"/>
</dbReference>
<dbReference type="AlphaFoldDB" id="A0AAV1RME7"/>
<dbReference type="EMBL" id="CAWUPB010001087">
    <property type="protein sequence ID" value="CAK7337565.1"/>
    <property type="molecule type" value="Genomic_DNA"/>
</dbReference>
<evidence type="ECO:0000313" key="2">
    <source>
        <dbReference type="Proteomes" id="UP001314170"/>
    </source>
</evidence>
<reference evidence="1 2" key="1">
    <citation type="submission" date="2024-01" db="EMBL/GenBank/DDBJ databases">
        <authorList>
            <person name="Waweru B."/>
        </authorList>
    </citation>
    <scope>NUCLEOTIDE SEQUENCE [LARGE SCALE GENOMIC DNA]</scope>
</reference>
<sequence length="73" mass="8423">RIFKMCGFQSKAKRPLKKFYTKEFELGDMANLRPIKIKDQQTNSPTNSQKEILTQKKLDLELMGDEGVTDGED</sequence>
<organism evidence="1 2">
    <name type="scientific">Dovyalis caffra</name>
    <dbReference type="NCBI Taxonomy" id="77055"/>
    <lineage>
        <taxon>Eukaryota</taxon>
        <taxon>Viridiplantae</taxon>
        <taxon>Streptophyta</taxon>
        <taxon>Embryophyta</taxon>
        <taxon>Tracheophyta</taxon>
        <taxon>Spermatophyta</taxon>
        <taxon>Magnoliopsida</taxon>
        <taxon>eudicotyledons</taxon>
        <taxon>Gunneridae</taxon>
        <taxon>Pentapetalae</taxon>
        <taxon>rosids</taxon>
        <taxon>fabids</taxon>
        <taxon>Malpighiales</taxon>
        <taxon>Salicaceae</taxon>
        <taxon>Flacourtieae</taxon>
        <taxon>Dovyalis</taxon>
    </lineage>
</organism>